<evidence type="ECO:0000313" key="2">
    <source>
        <dbReference type="Proteomes" id="UP001066276"/>
    </source>
</evidence>
<feature type="non-terminal residue" evidence="1">
    <location>
        <position position="49"/>
    </location>
</feature>
<dbReference type="EMBL" id="JANPWB010000015">
    <property type="protein sequence ID" value="KAJ1091091.1"/>
    <property type="molecule type" value="Genomic_DNA"/>
</dbReference>
<name>A0AAV7LHW2_PLEWA</name>
<reference evidence="1" key="1">
    <citation type="journal article" date="2022" name="bioRxiv">
        <title>Sequencing and chromosome-scale assembly of the giantPleurodeles waltlgenome.</title>
        <authorList>
            <person name="Brown T."/>
            <person name="Elewa A."/>
            <person name="Iarovenko S."/>
            <person name="Subramanian E."/>
            <person name="Araus A.J."/>
            <person name="Petzold A."/>
            <person name="Susuki M."/>
            <person name="Suzuki K.-i.T."/>
            <person name="Hayashi T."/>
            <person name="Toyoda A."/>
            <person name="Oliveira C."/>
            <person name="Osipova E."/>
            <person name="Leigh N.D."/>
            <person name="Simon A."/>
            <person name="Yun M.H."/>
        </authorList>
    </citation>
    <scope>NUCLEOTIDE SEQUENCE</scope>
    <source>
        <strain evidence="1">20211129_DDA</strain>
        <tissue evidence="1">Liver</tissue>
    </source>
</reference>
<keyword evidence="2" id="KW-1185">Reference proteome</keyword>
<evidence type="ECO:0000313" key="1">
    <source>
        <dbReference type="EMBL" id="KAJ1091091.1"/>
    </source>
</evidence>
<feature type="non-terminal residue" evidence="1">
    <location>
        <position position="1"/>
    </location>
</feature>
<sequence>TKGLITTLALLTANCHGVSRQHTAAVATSHLCLSLPPAVFRQTADGTPP</sequence>
<dbReference type="Proteomes" id="UP001066276">
    <property type="component" value="Chromosome 11"/>
</dbReference>
<organism evidence="1 2">
    <name type="scientific">Pleurodeles waltl</name>
    <name type="common">Iberian ribbed newt</name>
    <dbReference type="NCBI Taxonomy" id="8319"/>
    <lineage>
        <taxon>Eukaryota</taxon>
        <taxon>Metazoa</taxon>
        <taxon>Chordata</taxon>
        <taxon>Craniata</taxon>
        <taxon>Vertebrata</taxon>
        <taxon>Euteleostomi</taxon>
        <taxon>Amphibia</taxon>
        <taxon>Batrachia</taxon>
        <taxon>Caudata</taxon>
        <taxon>Salamandroidea</taxon>
        <taxon>Salamandridae</taxon>
        <taxon>Pleurodelinae</taxon>
        <taxon>Pleurodeles</taxon>
    </lineage>
</organism>
<comment type="caution">
    <text evidence="1">The sequence shown here is derived from an EMBL/GenBank/DDBJ whole genome shotgun (WGS) entry which is preliminary data.</text>
</comment>
<accession>A0AAV7LHW2</accession>
<protein>
    <submittedName>
        <fullName evidence="1">Uncharacterized protein</fullName>
    </submittedName>
</protein>
<proteinExistence type="predicted"/>
<dbReference type="AlphaFoldDB" id="A0AAV7LHW2"/>
<gene>
    <name evidence="1" type="ORF">NDU88_004218</name>
</gene>